<feature type="transmembrane region" description="Helical" evidence="2">
    <location>
        <begin position="285"/>
        <end position="306"/>
    </location>
</feature>
<feature type="compositionally biased region" description="Basic residues" evidence="1">
    <location>
        <begin position="1"/>
        <end position="12"/>
    </location>
</feature>
<feature type="transmembrane region" description="Helical" evidence="2">
    <location>
        <begin position="178"/>
        <end position="195"/>
    </location>
</feature>
<feature type="transmembrane region" description="Helical" evidence="2">
    <location>
        <begin position="207"/>
        <end position="227"/>
    </location>
</feature>
<dbReference type="GO" id="GO:0016020">
    <property type="term" value="C:membrane"/>
    <property type="evidence" value="ECO:0007669"/>
    <property type="project" value="TreeGrafter"/>
</dbReference>
<feature type="transmembrane region" description="Helical" evidence="2">
    <location>
        <begin position="259"/>
        <end position="279"/>
    </location>
</feature>
<proteinExistence type="predicted"/>
<dbReference type="GO" id="GO:0009103">
    <property type="term" value="P:lipopolysaccharide biosynthetic process"/>
    <property type="evidence" value="ECO:0007669"/>
    <property type="project" value="TreeGrafter"/>
</dbReference>
<evidence type="ECO:0000259" key="3">
    <source>
        <dbReference type="Pfam" id="PF01757"/>
    </source>
</evidence>
<feature type="domain" description="SGNH" evidence="4">
    <location>
        <begin position="483"/>
        <end position="710"/>
    </location>
</feature>
<evidence type="ECO:0000256" key="1">
    <source>
        <dbReference type="SAM" id="MobiDB-lite"/>
    </source>
</evidence>
<keyword evidence="2" id="KW-1133">Transmembrane helix</keyword>
<name>A0AAU7VZY0_9MICO</name>
<feature type="transmembrane region" description="Helical" evidence="2">
    <location>
        <begin position="233"/>
        <end position="252"/>
    </location>
</feature>
<keyword evidence="5" id="KW-0808">Transferase</keyword>
<evidence type="ECO:0000313" key="5">
    <source>
        <dbReference type="EMBL" id="XBX79705.1"/>
    </source>
</evidence>
<protein>
    <submittedName>
        <fullName evidence="5">Acyltransferase family protein</fullName>
        <ecNumber evidence="5">2.3.1.-</ecNumber>
    </submittedName>
</protein>
<dbReference type="InterPro" id="IPR050879">
    <property type="entry name" value="Acyltransferase_3"/>
</dbReference>
<feature type="region of interest" description="Disordered" evidence="1">
    <location>
        <begin position="1"/>
        <end position="31"/>
    </location>
</feature>
<keyword evidence="2" id="KW-0812">Transmembrane</keyword>
<reference evidence="5" key="1">
    <citation type="submission" date="2024-06" db="EMBL/GenBank/DDBJ databases">
        <title>Draft genome sequence of Microbacterium sp. strain A8/3-1, isolated from Oxytropis tragacanthoides Fisch. ex DC. Root nodules in the Altai region of Russia.</title>
        <authorList>
            <person name="Sazanova A."/>
            <person name="Guro P."/>
            <person name="Kuznetsova I."/>
            <person name="Belimov A."/>
            <person name="Safronova V."/>
        </authorList>
    </citation>
    <scope>NUCLEOTIDE SEQUENCE</scope>
    <source>
        <strain evidence="5">A8/3-1</strain>
    </source>
</reference>
<dbReference type="AlphaFoldDB" id="A0AAU7VZY0"/>
<feature type="transmembrane region" description="Helical" evidence="2">
    <location>
        <begin position="35"/>
        <end position="58"/>
    </location>
</feature>
<dbReference type="GO" id="GO:0016747">
    <property type="term" value="F:acyltransferase activity, transferring groups other than amino-acyl groups"/>
    <property type="evidence" value="ECO:0007669"/>
    <property type="project" value="InterPro"/>
</dbReference>
<dbReference type="PANTHER" id="PTHR23028:SF53">
    <property type="entry name" value="ACYL_TRANSF_3 DOMAIN-CONTAINING PROTEIN"/>
    <property type="match status" value="1"/>
</dbReference>
<gene>
    <name evidence="5" type="ORF">ABS642_06365</name>
</gene>
<dbReference type="Pfam" id="PF01757">
    <property type="entry name" value="Acyl_transf_3"/>
    <property type="match status" value="1"/>
</dbReference>
<evidence type="ECO:0000259" key="4">
    <source>
        <dbReference type="Pfam" id="PF19040"/>
    </source>
</evidence>
<dbReference type="EC" id="2.3.1.-" evidence="5"/>
<feature type="transmembrane region" description="Helical" evidence="2">
    <location>
        <begin position="352"/>
        <end position="370"/>
    </location>
</feature>
<accession>A0AAU7VZY0</accession>
<dbReference type="InterPro" id="IPR043968">
    <property type="entry name" value="SGNH"/>
</dbReference>
<sequence length="719" mass="76493">MGGYSAHRRRDRGRADGHRRGHDLNRARPAPRRRAAFRADIQALRAIAIAAVVLNHLWPSRLTGGYVGVDVFFVISGFLITSHLTREMTATGRIALAAFYARRVRRLLPAALLVLIVSAIGTLLLLPYPRWPRAGAEIAASAGYVENWFLSAMSVNYSALNDQATVAQHYWSLSVEEQFYLLWPLLLLAASWWAVKRSARPRVVAAVVLAVLVVSSLAASVIATTLIPSQAYFATYTRAWEFGVGGLLALTATRRLPRVGADVLALAGLVMIALAAVFFGPATPFPGYVALLPVLGTAAVILAGTGRERLWHTAVTGTRPVQWIGDVSYSLYLWHWPLIVLVPFLVGAAPSTVMKLGILALSLLLAWATARFVERPGQRWKFLAASPRRTLLAMLGAVVAIALVGGGLVLAGRAVSAADVPPVSVTIEECVGPQAMDPGAACPDRFGPATDVVMGPGNAYFAVPDECRADPALLPFGDTTATVVCDFSAGAADAPTVWLVGDSHAQQWQGAVFDLARTEGWIVTTSFGGGCPVIDAPFIGFREPATAAEQERCETWSSAVQAAVVEAAPDVVLTSSAGRVQLVDDGSDRPQTDQFADGLQRTWRAWADAGVTVVALGGVPFNGEVRSPDCLLVNARNPLACAVPIAEAQPADPYLLAASAAADPSIRSFDAGPSFCDEARCYAAIGGTAVFYDADHLNLDYVRRFAPMLADVIGPIVRD</sequence>
<feature type="transmembrane region" description="Helical" evidence="2">
    <location>
        <begin position="327"/>
        <end position="346"/>
    </location>
</feature>
<feature type="domain" description="Acyltransferase 3" evidence="3">
    <location>
        <begin position="39"/>
        <end position="370"/>
    </location>
</feature>
<keyword evidence="2" id="KW-0472">Membrane</keyword>
<feature type="transmembrane region" description="Helical" evidence="2">
    <location>
        <begin position="391"/>
        <end position="412"/>
    </location>
</feature>
<dbReference type="EMBL" id="CP158357">
    <property type="protein sequence ID" value="XBX79705.1"/>
    <property type="molecule type" value="Genomic_DNA"/>
</dbReference>
<dbReference type="Pfam" id="PF19040">
    <property type="entry name" value="SGNH"/>
    <property type="match status" value="1"/>
</dbReference>
<feature type="transmembrane region" description="Helical" evidence="2">
    <location>
        <begin position="106"/>
        <end position="126"/>
    </location>
</feature>
<keyword evidence="5" id="KW-0012">Acyltransferase</keyword>
<feature type="transmembrane region" description="Helical" evidence="2">
    <location>
        <begin position="64"/>
        <end position="85"/>
    </location>
</feature>
<dbReference type="PANTHER" id="PTHR23028">
    <property type="entry name" value="ACETYLTRANSFERASE"/>
    <property type="match status" value="1"/>
</dbReference>
<dbReference type="InterPro" id="IPR002656">
    <property type="entry name" value="Acyl_transf_3_dom"/>
</dbReference>
<feature type="compositionally biased region" description="Basic and acidic residues" evidence="1">
    <location>
        <begin position="13"/>
        <end position="26"/>
    </location>
</feature>
<dbReference type="RefSeq" id="WP_350352660.1">
    <property type="nucleotide sequence ID" value="NZ_CP158357.1"/>
</dbReference>
<evidence type="ECO:0000256" key="2">
    <source>
        <dbReference type="SAM" id="Phobius"/>
    </source>
</evidence>
<organism evidence="5">
    <name type="scientific">Microbacterium sp. A8/3-1</name>
    <dbReference type="NCBI Taxonomy" id="3160749"/>
    <lineage>
        <taxon>Bacteria</taxon>
        <taxon>Bacillati</taxon>
        <taxon>Actinomycetota</taxon>
        <taxon>Actinomycetes</taxon>
        <taxon>Micrococcales</taxon>
        <taxon>Microbacteriaceae</taxon>
        <taxon>Microbacterium</taxon>
    </lineage>
</organism>